<comment type="pathway">
    <text evidence="6">Metabolic intermediate biosynthesis; chorismate biosynthesis; chorismate from D-erythrose 4-phosphate and phosphoenolpyruvate: step 4/7.</text>
</comment>
<dbReference type="InterPro" id="IPR036291">
    <property type="entry name" value="NAD(P)-bd_dom_sf"/>
</dbReference>
<dbReference type="Pfam" id="PF18317">
    <property type="entry name" value="SDH_C"/>
    <property type="match status" value="1"/>
</dbReference>
<comment type="subunit">
    <text evidence="6">Homodimer.</text>
</comment>
<dbReference type="AlphaFoldDB" id="A0A7C3YPP7"/>
<dbReference type="EC" id="1.1.1.25" evidence="1 6"/>
<evidence type="ECO:0000259" key="9">
    <source>
        <dbReference type="Pfam" id="PF18317"/>
    </source>
</evidence>
<feature type="binding site" evidence="6">
    <location>
        <begin position="152"/>
        <end position="157"/>
    </location>
    <ligand>
        <name>NADP(+)</name>
        <dbReference type="ChEBI" id="CHEBI:58349"/>
    </ligand>
</feature>
<feature type="binding site" evidence="6">
    <location>
        <begin position="22"/>
        <end position="24"/>
    </location>
    <ligand>
        <name>shikimate</name>
        <dbReference type="ChEBI" id="CHEBI:36208"/>
    </ligand>
</feature>
<dbReference type="GO" id="GO:0009423">
    <property type="term" value="P:chorismate biosynthetic process"/>
    <property type="evidence" value="ECO:0007669"/>
    <property type="project" value="UniProtKB-UniRule"/>
</dbReference>
<feature type="domain" description="Quinate/shikimate 5-dehydrogenase/glutamyl-tRNA reductase" evidence="7">
    <location>
        <begin position="120"/>
        <end position="186"/>
    </location>
</feature>
<evidence type="ECO:0000256" key="5">
    <source>
        <dbReference type="ARBA" id="ARBA00023141"/>
    </source>
</evidence>
<evidence type="ECO:0000256" key="1">
    <source>
        <dbReference type="ARBA" id="ARBA00012962"/>
    </source>
</evidence>
<feature type="binding site" evidence="6">
    <location>
        <position position="93"/>
    </location>
    <ligand>
        <name>shikimate</name>
        <dbReference type="ChEBI" id="CHEBI:36208"/>
    </ligand>
</feature>
<feature type="binding site" evidence="6">
    <location>
        <position position="106"/>
    </location>
    <ligand>
        <name>shikimate</name>
        <dbReference type="ChEBI" id="CHEBI:36208"/>
    </ligand>
</feature>
<comment type="catalytic activity">
    <reaction evidence="6">
        <text>shikimate + NADP(+) = 3-dehydroshikimate + NADPH + H(+)</text>
        <dbReference type="Rhea" id="RHEA:17737"/>
        <dbReference type="ChEBI" id="CHEBI:15378"/>
        <dbReference type="ChEBI" id="CHEBI:16630"/>
        <dbReference type="ChEBI" id="CHEBI:36208"/>
        <dbReference type="ChEBI" id="CHEBI:57783"/>
        <dbReference type="ChEBI" id="CHEBI:58349"/>
        <dbReference type="EC" id="1.1.1.25"/>
    </reaction>
</comment>
<dbReference type="NCBIfam" id="TIGR00507">
    <property type="entry name" value="aroE"/>
    <property type="match status" value="1"/>
</dbReference>
<sequence>MRRVRSHLTEIYGVIGYPIKHSLSPPMHNAAFRHLNYDGVYLAFEVKKEDLENALIGAKALGIKGLNVTIPHKERVIEFFRPSKEVEEIGAANTIDLSKERCYNTDVFGIKEALKNAGISPKGFKILILGAGGAARAAVYTLKDDNEIYIANRTRERGIKLAREFGCKFIEFDRIKGEFDLIVNATPVGMKGFSDDPLISADVLKNKPIVFDMVYNPPETKLLKIAKEMGCKTVSGVDMLVFQGAKSFEIWTGLKAPVDVMKKAVLELL</sequence>
<dbReference type="UniPathway" id="UPA00053">
    <property type="reaction ID" value="UER00087"/>
</dbReference>
<dbReference type="SUPFAM" id="SSF53223">
    <property type="entry name" value="Aminoacid dehydrogenase-like, N-terminal domain"/>
    <property type="match status" value="1"/>
</dbReference>
<dbReference type="PANTHER" id="PTHR21089:SF1">
    <property type="entry name" value="BIFUNCTIONAL 3-DEHYDROQUINATE DEHYDRATASE_SHIKIMATE DEHYDROGENASE, CHLOROPLASTIC"/>
    <property type="match status" value="1"/>
</dbReference>
<dbReference type="EMBL" id="DTPI01000023">
    <property type="protein sequence ID" value="HGE66144.1"/>
    <property type="molecule type" value="Genomic_DNA"/>
</dbReference>
<dbReference type="InterPro" id="IPR022893">
    <property type="entry name" value="Shikimate_DH_fam"/>
</dbReference>
<feature type="binding site" evidence="6">
    <location>
        <position position="213"/>
    </location>
    <ligand>
        <name>NADP(+)</name>
        <dbReference type="ChEBI" id="CHEBI:58349"/>
    </ligand>
</feature>
<dbReference type="GO" id="GO:0008652">
    <property type="term" value="P:amino acid biosynthetic process"/>
    <property type="evidence" value="ECO:0007669"/>
    <property type="project" value="UniProtKB-KW"/>
</dbReference>
<evidence type="ECO:0000313" key="10">
    <source>
        <dbReference type="EMBL" id="HGE66144.1"/>
    </source>
</evidence>
<comment type="function">
    <text evidence="6">Involved in the biosynthesis of the chorismate, which leads to the biosynthesis of aromatic amino acids. Catalyzes the reversible NADPH linked reduction of 3-dehydroshikimate (DHSA) to yield shikimate (SA).</text>
</comment>
<comment type="similarity">
    <text evidence="6">Belongs to the shikimate dehydrogenase family.</text>
</comment>
<dbReference type="GO" id="GO:0019632">
    <property type="term" value="P:shikimate metabolic process"/>
    <property type="evidence" value="ECO:0007669"/>
    <property type="project" value="InterPro"/>
</dbReference>
<reference evidence="10" key="1">
    <citation type="journal article" date="2020" name="mSystems">
        <title>Genome- and Community-Level Interaction Insights into Carbon Utilization and Element Cycling Functions of Hydrothermarchaeota in Hydrothermal Sediment.</title>
        <authorList>
            <person name="Zhou Z."/>
            <person name="Liu Y."/>
            <person name="Xu W."/>
            <person name="Pan J."/>
            <person name="Luo Z.H."/>
            <person name="Li M."/>
        </authorList>
    </citation>
    <scope>NUCLEOTIDE SEQUENCE [LARGE SCALE GENOMIC DNA]</scope>
    <source>
        <strain evidence="10">SpSt-97</strain>
    </source>
</reference>
<dbReference type="PANTHER" id="PTHR21089">
    <property type="entry name" value="SHIKIMATE DEHYDROGENASE"/>
    <property type="match status" value="1"/>
</dbReference>
<dbReference type="InterPro" id="IPR006151">
    <property type="entry name" value="Shikm_DH/Glu-tRNA_Rdtase"/>
</dbReference>
<dbReference type="CDD" id="cd01065">
    <property type="entry name" value="NAD_bind_Shikimate_DH"/>
    <property type="match status" value="1"/>
</dbReference>
<feature type="binding site" evidence="6">
    <location>
        <position position="215"/>
    </location>
    <ligand>
        <name>shikimate</name>
        <dbReference type="ChEBI" id="CHEBI:36208"/>
    </ligand>
</feature>
<evidence type="ECO:0000259" key="8">
    <source>
        <dbReference type="Pfam" id="PF08501"/>
    </source>
</evidence>
<organism evidence="10">
    <name type="scientific">Geoglobus ahangari</name>
    <dbReference type="NCBI Taxonomy" id="113653"/>
    <lineage>
        <taxon>Archaea</taxon>
        <taxon>Methanobacteriati</taxon>
        <taxon>Methanobacteriota</taxon>
        <taxon>Archaeoglobi</taxon>
        <taxon>Archaeoglobales</taxon>
        <taxon>Archaeoglobaceae</taxon>
        <taxon>Geoglobus</taxon>
    </lineage>
</organism>
<keyword evidence="4 6" id="KW-0560">Oxidoreductase</keyword>
<dbReference type="GO" id="GO:0050661">
    <property type="term" value="F:NADP binding"/>
    <property type="evidence" value="ECO:0007669"/>
    <property type="project" value="InterPro"/>
</dbReference>
<dbReference type="InterPro" id="IPR011342">
    <property type="entry name" value="Shikimate_DH"/>
</dbReference>
<evidence type="ECO:0000256" key="4">
    <source>
        <dbReference type="ARBA" id="ARBA00023002"/>
    </source>
</evidence>
<dbReference type="Gene3D" id="3.40.50.10860">
    <property type="entry name" value="Leucine Dehydrogenase, chain A, domain 1"/>
    <property type="match status" value="1"/>
</dbReference>
<comment type="caution">
    <text evidence="6">Lacks conserved residue(s) required for the propagation of feature annotation.</text>
</comment>
<evidence type="ECO:0000259" key="7">
    <source>
        <dbReference type="Pfam" id="PF01488"/>
    </source>
</evidence>
<dbReference type="InterPro" id="IPR013708">
    <property type="entry name" value="Shikimate_DH-bd_N"/>
</dbReference>
<name>A0A7C3YPP7_9EURY</name>
<comment type="caution">
    <text evidence="10">The sequence shown here is derived from an EMBL/GenBank/DDBJ whole genome shotgun (WGS) entry which is preliminary data.</text>
</comment>
<dbReference type="GO" id="GO:0004764">
    <property type="term" value="F:shikimate 3-dehydrogenase (NADP+) activity"/>
    <property type="evidence" value="ECO:0007669"/>
    <property type="project" value="UniProtKB-UniRule"/>
</dbReference>
<dbReference type="InterPro" id="IPR041121">
    <property type="entry name" value="SDH_C"/>
</dbReference>
<feature type="active site" description="Proton acceptor" evidence="6">
    <location>
        <position position="73"/>
    </location>
</feature>
<dbReference type="Pfam" id="PF08501">
    <property type="entry name" value="Shikimate_dh_N"/>
    <property type="match status" value="1"/>
</dbReference>
<dbReference type="HAMAP" id="MF_00222">
    <property type="entry name" value="Shikimate_DH_AroE"/>
    <property type="match status" value="1"/>
</dbReference>
<dbReference type="Gene3D" id="3.40.50.720">
    <property type="entry name" value="NAD(P)-binding Rossmann-like Domain"/>
    <property type="match status" value="1"/>
</dbReference>
<evidence type="ECO:0000256" key="2">
    <source>
        <dbReference type="ARBA" id="ARBA00022605"/>
    </source>
</evidence>
<dbReference type="NCBIfam" id="NF001319">
    <property type="entry name" value="PRK00258.3-3"/>
    <property type="match status" value="1"/>
</dbReference>
<feature type="domain" description="SDH C-terminal" evidence="9">
    <location>
        <begin position="236"/>
        <end position="266"/>
    </location>
</feature>
<evidence type="ECO:0000256" key="3">
    <source>
        <dbReference type="ARBA" id="ARBA00022857"/>
    </source>
</evidence>
<keyword evidence="2 6" id="KW-0028">Amino-acid biosynthesis</keyword>
<evidence type="ECO:0000256" key="6">
    <source>
        <dbReference type="HAMAP-Rule" id="MF_00222"/>
    </source>
</evidence>
<keyword evidence="5 6" id="KW-0057">Aromatic amino acid biosynthesis</keyword>
<dbReference type="InterPro" id="IPR046346">
    <property type="entry name" value="Aminoacid_DH-like_N_sf"/>
</dbReference>
<feature type="binding site" evidence="6">
    <location>
        <position position="69"/>
    </location>
    <ligand>
        <name>shikimate</name>
        <dbReference type="ChEBI" id="CHEBI:36208"/>
    </ligand>
</feature>
<keyword evidence="3 6" id="KW-0521">NADP</keyword>
<dbReference type="Pfam" id="PF01488">
    <property type="entry name" value="Shikimate_DH"/>
    <property type="match status" value="1"/>
</dbReference>
<feature type="binding site" evidence="6">
    <location>
        <position position="236"/>
    </location>
    <ligand>
        <name>NADP(+)</name>
        <dbReference type="ChEBI" id="CHEBI:58349"/>
    </ligand>
</feature>
<feature type="binding site" evidence="6">
    <location>
        <begin position="130"/>
        <end position="134"/>
    </location>
    <ligand>
        <name>NADP(+)</name>
        <dbReference type="ChEBI" id="CHEBI:58349"/>
    </ligand>
</feature>
<protein>
    <recommendedName>
        <fullName evidence="1 6">Shikimate dehydrogenase (NADP(+))</fullName>
        <shortName evidence="6">SDH</shortName>
        <ecNumber evidence="1 6">1.1.1.25</ecNumber>
    </recommendedName>
</protein>
<feature type="domain" description="Shikimate dehydrogenase substrate binding N-terminal" evidence="8">
    <location>
        <begin position="14"/>
        <end position="95"/>
    </location>
</feature>
<dbReference type="GO" id="GO:0009073">
    <property type="term" value="P:aromatic amino acid family biosynthetic process"/>
    <property type="evidence" value="ECO:0007669"/>
    <property type="project" value="UniProtKB-KW"/>
</dbReference>
<accession>A0A7C3YPP7</accession>
<dbReference type="SUPFAM" id="SSF51735">
    <property type="entry name" value="NAD(P)-binding Rossmann-fold domains"/>
    <property type="match status" value="1"/>
</dbReference>
<feature type="binding site" evidence="6">
    <location>
        <position position="243"/>
    </location>
    <ligand>
        <name>shikimate</name>
        <dbReference type="ChEBI" id="CHEBI:36208"/>
    </ligand>
</feature>
<gene>
    <name evidence="6 10" type="primary">aroE</name>
    <name evidence="10" type="ORF">ENX77_03330</name>
</gene>
<proteinExistence type="inferred from homology"/>